<dbReference type="Pfam" id="PF04535">
    <property type="entry name" value="CASP_dom"/>
    <property type="match status" value="1"/>
</dbReference>
<reference evidence="13" key="1">
    <citation type="journal article" date="2021" name="bioRxiv">
        <title>Whole Genome Assembly and Annotation of Northern Wild Rice, Zizania palustris L., Supports a Whole Genome Duplication in the Zizania Genus.</title>
        <authorList>
            <person name="Haas M."/>
            <person name="Kono T."/>
            <person name="Macchietto M."/>
            <person name="Millas R."/>
            <person name="McGilp L."/>
            <person name="Shao M."/>
            <person name="Duquette J."/>
            <person name="Hirsch C.N."/>
            <person name="Kimball J."/>
        </authorList>
    </citation>
    <scope>NUCLEOTIDE SEQUENCE</scope>
    <source>
        <tissue evidence="13">Fresh leaf tissue</tissue>
    </source>
</reference>
<dbReference type="GO" id="GO:0005886">
    <property type="term" value="C:plasma membrane"/>
    <property type="evidence" value="ECO:0007669"/>
    <property type="project" value="UniProtKB-SubCell"/>
</dbReference>
<feature type="coiled-coil region" evidence="9">
    <location>
        <begin position="373"/>
        <end position="410"/>
    </location>
</feature>
<keyword evidence="7 11" id="KW-1133">Transmembrane helix</keyword>
<evidence type="ECO:0000256" key="9">
    <source>
        <dbReference type="SAM" id="Coils"/>
    </source>
</evidence>
<dbReference type="GO" id="GO:0005634">
    <property type="term" value="C:nucleus"/>
    <property type="evidence" value="ECO:0007669"/>
    <property type="project" value="TreeGrafter"/>
</dbReference>
<accession>A0A8J5RVB9</accession>
<dbReference type="EMBL" id="JAAALK010000290">
    <property type="protein sequence ID" value="KAG8046269.1"/>
    <property type="molecule type" value="Genomic_DNA"/>
</dbReference>
<evidence type="ECO:0000256" key="10">
    <source>
        <dbReference type="SAM" id="MobiDB-lite"/>
    </source>
</evidence>
<evidence type="ECO:0000256" key="11">
    <source>
        <dbReference type="SAM" id="Phobius"/>
    </source>
</evidence>
<sequence length="556" mass="61003">MSDAGAGAIIHVDDGKAPGTSSSYDTVRATDAAPQRKAAGSGVPFLLRSGGGDGLGGCMGLIDFVLRVAAFGPTLAAAPSQSAPPTRGSSWWALGNAISAGYLVLSLPFSAAGIIRPNATGAVRFLLLVCDTIMVGLLTAAASAAAAIVYVAHEGNLRANWVPICMQFHGFCQRFFSSPCGRPVPLAAAAAMVDLTADAGDEEPPVLDRAARATRGKRITKLLEDDVEQDEVFWNQDALKEEDNDDNYEEEQDAGDEFDSDFGEDESEPDDEPEQEVRERLPIKKRLVFPGKTMKKINAKKKKVVSKLEDDSKTDRSSDQPSPSKQADIPEELETEKTIRKSTRTSVIVRQAEREAIRAEKEATMKPIIKKKKEGEEKRMTQEEMLLEAAETEIINLRNLERVLAREEEVKKKAVVHKAVYEGPTIRFCSRDGQSRLEFINGASFGSELCKMSTPYPEKSVCVVTGLPAKYRDPKTGLPYATMEAFKIIRESFLKEEADKKRPNLSNMGELFESITGEFSTPKKRRIAERSPSISAERRQGGRFRRIPVLDILDDD</sequence>
<dbReference type="Pfam" id="PF08265">
    <property type="entry name" value="YL1_C"/>
    <property type="match status" value="1"/>
</dbReference>
<feature type="compositionally biased region" description="Acidic residues" evidence="10">
    <location>
        <begin position="240"/>
        <end position="274"/>
    </location>
</feature>
<dbReference type="PANTHER" id="PTHR13275">
    <property type="entry name" value="YL-1 PROTEIN TRANSCRIPTION FACTOR-LIKE 1"/>
    <property type="match status" value="1"/>
</dbReference>
<evidence type="ECO:0000256" key="6">
    <source>
        <dbReference type="ARBA" id="ARBA00022692"/>
    </source>
</evidence>
<evidence type="ECO:0000256" key="5">
    <source>
        <dbReference type="ARBA" id="ARBA00022475"/>
    </source>
</evidence>
<feature type="transmembrane region" description="Helical" evidence="11">
    <location>
        <begin position="125"/>
        <end position="152"/>
    </location>
</feature>
<comment type="subcellular location">
    <subcellularLocation>
        <location evidence="1">Cell membrane</location>
        <topology evidence="1">Multi-pass membrane protein</topology>
    </subcellularLocation>
</comment>
<comment type="similarity">
    <text evidence="3">Belongs to the Casparian strip membrane proteins (CASP) family.</text>
</comment>
<keyword evidence="14" id="KW-1185">Reference proteome</keyword>
<name>A0A8J5RVB9_ZIZPA</name>
<gene>
    <name evidence="13" type="ORF">GUJ93_ZPchr0008g12312</name>
</gene>
<protein>
    <recommendedName>
        <fullName evidence="12">Vps72/YL1 C-terminal domain-containing protein</fullName>
    </recommendedName>
</protein>
<evidence type="ECO:0000256" key="1">
    <source>
        <dbReference type="ARBA" id="ARBA00004651"/>
    </source>
</evidence>
<feature type="compositionally biased region" description="Basic and acidic residues" evidence="10">
    <location>
        <begin position="306"/>
        <end position="318"/>
    </location>
</feature>
<dbReference type="AlphaFoldDB" id="A0A8J5RVB9"/>
<reference evidence="13" key="2">
    <citation type="submission" date="2021-02" db="EMBL/GenBank/DDBJ databases">
        <authorList>
            <person name="Kimball J.A."/>
            <person name="Haas M.W."/>
            <person name="Macchietto M."/>
            <person name="Kono T."/>
            <person name="Duquette J."/>
            <person name="Shao M."/>
        </authorList>
    </citation>
    <scope>NUCLEOTIDE SEQUENCE</scope>
    <source>
        <tissue evidence="13">Fresh leaf tissue</tissue>
    </source>
</reference>
<dbReference type="NCBIfam" id="TIGR01569">
    <property type="entry name" value="A_tha_TIGR01569"/>
    <property type="match status" value="1"/>
</dbReference>
<comment type="subunit">
    <text evidence="4">Homodimer and heterodimers.</text>
</comment>
<comment type="similarity">
    <text evidence="2">Belongs to the VPS72/YL1 family.</text>
</comment>
<dbReference type="Pfam" id="PF05764">
    <property type="entry name" value="YL1"/>
    <property type="match status" value="1"/>
</dbReference>
<dbReference type="InterPro" id="IPR006702">
    <property type="entry name" value="CASP_dom"/>
</dbReference>
<keyword evidence="5" id="KW-1003">Cell membrane</keyword>
<keyword evidence="6 11" id="KW-0812">Transmembrane</keyword>
<feature type="domain" description="Vps72/YL1 C-terminal" evidence="12">
    <location>
        <begin position="460"/>
        <end position="489"/>
    </location>
</feature>
<feature type="region of interest" description="Disordered" evidence="10">
    <location>
        <begin position="299"/>
        <end position="337"/>
    </location>
</feature>
<organism evidence="13 14">
    <name type="scientific">Zizania palustris</name>
    <name type="common">Northern wild rice</name>
    <dbReference type="NCBI Taxonomy" id="103762"/>
    <lineage>
        <taxon>Eukaryota</taxon>
        <taxon>Viridiplantae</taxon>
        <taxon>Streptophyta</taxon>
        <taxon>Embryophyta</taxon>
        <taxon>Tracheophyta</taxon>
        <taxon>Spermatophyta</taxon>
        <taxon>Magnoliopsida</taxon>
        <taxon>Liliopsida</taxon>
        <taxon>Poales</taxon>
        <taxon>Poaceae</taxon>
        <taxon>BOP clade</taxon>
        <taxon>Oryzoideae</taxon>
        <taxon>Oryzeae</taxon>
        <taxon>Zizaniinae</taxon>
        <taxon>Zizania</taxon>
    </lineage>
</organism>
<evidence type="ECO:0000256" key="7">
    <source>
        <dbReference type="ARBA" id="ARBA00022989"/>
    </source>
</evidence>
<dbReference type="InterPro" id="IPR013272">
    <property type="entry name" value="Vps72/YL1_C"/>
</dbReference>
<evidence type="ECO:0000256" key="3">
    <source>
        <dbReference type="ARBA" id="ARBA00007651"/>
    </source>
</evidence>
<feature type="region of interest" description="Disordered" evidence="10">
    <location>
        <begin position="238"/>
        <end position="285"/>
    </location>
</feature>
<keyword evidence="9" id="KW-0175">Coiled coil</keyword>
<evidence type="ECO:0000313" key="13">
    <source>
        <dbReference type="EMBL" id="KAG8046269.1"/>
    </source>
</evidence>
<feature type="transmembrane region" description="Helical" evidence="11">
    <location>
        <begin position="91"/>
        <end position="113"/>
    </location>
</feature>
<dbReference type="InterPro" id="IPR046757">
    <property type="entry name" value="YL1_N"/>
</dbReference>
<dbReference type="InterPro" id="IPR006459">
    <property type="entry name" value="CASP/CASPL"/>
</dbReference>
<evidence type="ECO:0000259" key="12">
    <source>
        <dbReference type="SMART" id="SM00993"/>
    </source>
</evidence>
<evidence type="ECO:0000256" key="4">
    <source>
        <dbReference type="ARBA" id="ARBA00011489"/>
    </source>
</evidence>
<dbReference type="PANTHER" id="PTHR13275:SF4">
    <property type="entry name" value="VACUOLAR PROTEIN SORTING-ASSOCIATED PROTEIN 72 HOMOLOG"/>
    <property type="match status" value="1"/>
</dbReference>
<proteinExistence type="inferred from homology"/>
<dbReference type="SMART" id="SM00993">
    <property type="entry name" value="YL1_C"/>
    <property type="match status" value="1"/>
</dbReference>
<evidence type="ECO:0000313" key="14">
    <source>
        <dbReference type="Proteomes" id="UP000729402"/>
    </source>
</evidence>
<keyword evidence="8 11" id="KW-0472">Membrane</keyword>
<dbReference type="Proteomes" id="UP000729402">
    <property type="component" value="Unassembled WGS sequence"/>
</dbReference>
<evidence type="ECO:0000256" key="8">
    <source>
        <dbReference type="ARBA" id="ARBA00023136"/>
    </source>
</evidence>
<evidence type="ECO:0000256" key="2">
    <source>
        <dbReference type="ARBA" id="ARBA00006832"/>
    </source>
</evidence>
<dbReference type="OrthoDB" id="78296at2759"/>
<comment type="caution">
    <text evidence="13">The sequence shown here is derived from an EMBL/GenBank/DDBJ whole genome shotgun (WGS) entry which is preliminary data.</text>
</comment>